<dbReference type="SUPFAM" id="SSF103515">
    <property type="entry name" value="Autotransporter"/>
    <property type="match status" value="1"/>
</dbReference>
<evidence type="ECO:0000313" key="1">
    <source>
        <dbReference type="EMBL" id="MBB4046282.1"/>
    </source>
</evidence>
<sequence>MRLTIIKLVSIFFLFGCTTLFGQNQEMSKIPFSTPIMGVKTNLLYDLTSTINLGVEFKVSPRYTLETSVNYNPWTFGGDKKLKHLLVQPELRYWLCEPFNGHFFGLHGIYGIYNIGGIDLPLVGKQKLEDTRYQGDMFGAGLSYGYQWYLSPRWNLEATLGVGYVHLNYKAYQCKTCGQELYRKHKNYLGPTKVGLSLIYIIK</sequence>
<keyword evidence="2" id="KW-1185">Reference proteome</keyword>
<proteinExistence type="predicted"/>
<dbReference type="InterPro" id="IPR036709">
    <property type="entry name" value="Autotransporte_beta_dom_sf"/>
</dbReference>
<evidence type="ECO:0000313" key="2">
    <source>
        <dbReference type="Proteomes" id="UP000560658"/>
    </source>
</evidence>
<accession>A0A840DD69</accession>
<dbReference type="AlphaFoldDB" id="A0A840DD69"/>
<dbReference type="Gene3D" id="2.40.128.130">
    <property type="entry name" value="Autotransporter beta-domain"/>
    <property type="match status" value="1"/>
</dbReference>
<reference evidence="1" key="1">
    <citation type="submission" date="2020-08" db="EMBL/GenBank/DDBJ databases">
        <title>Genomic Encyclopedia of Type Strains, Phase IV (KMG-IV): sequencing the most valuable type-strain genomes for metagenomic binning, comparative biology and taxonomic classification.</title>
        <authorList>
            <person name="Goeker M."/>
        </authorList>
    </citation>
    <scope>NUCLEOTIDE SEQUENCE [LARGE SCALE GENOMIC DNA]</scope>
    <source>
        <strain evidence="1">DSM 105720</strain>
    </source>
</reference>
<dbReference type="Pfam" id="PF12099">
    <property type="entry name" value="DUF3575"/>
    <property type="match status" value="1"/>
</dbReference>
<dbReference type="InterPro" id="IPR021958">
    <property type="entry name" value="DUF3575"/>
</dbReference>
<dbReference type="Proteomes" id="UP000560658">
    <property type="component" value="Unassembled WGS sequence"/>
</dbReference>
<comment type="caution">
    <text evidence="1">The sequence shown here is derived from an EMBL/GenBank/DDBJ whole genome shotgun (WGS) entry which is preliminary data.</text>
</comment>
<name>A0A840DD69_9BACE</name>
<protein>
    <recommendedName>
        <fullName evidence="3">DUF3575 domain-containing protein</fullName>
    </recommendedName>
</protein>
<dbReference type="RefSeq" id="WP_081741511.1">
    <property type="nucleotide sequence ID" value="NZ_JACIER010000027.1"/>
</dbReference>
<evidence type="ECO:0008006" key="3">
    <source>
        <dbReference type="Google" id="ProtNLM"/>
    </source>
</evidence>
<dbReference type="EMBL" id="JACIER010000027">
    <property type="protein sequence ID" value="MBB4046282.1"/>
    <property type="molecule type" value="Genomic_DNA"/>
</dbReference>
<gene>
    <name evidence="1" type="ORF">GGR06_004116</name>
</gene>
<organism evidence="1 2">
    <name type="scientific">Bacteroides reticulotermitis</name>
    <dbReference type="NCBI Taxonomy" id="1133319"/>
    <lineage>
        <taxon>Bacteria</taxon>
        <taxon>Pseudomonadati</taxon>
        <taxon>Bacteroidota</taxon>
        <taxon>Bacteroidia</taxon>
        <taxon>Bacteroidales</taxon>
        <taxon>Bacteroidaceae</taxon>
        <taxon>Bacteroides</taxon>
    </lineage>
</organism>